<proteinExistence type="predicted"/>
<feature type="region of interest" description="Disordered" evidence="1">
    <location>
        <begin position="1"/>
        <end position="23"/>
    </location>
</feature>
<dbReference type="EMBL" id="BLLK01000019">
    <property type="protein sequence ID" value="GFH43878.1"/>
    <property type="molecule type" value="Genomic_DNA"/>
</dbReference>
<organism evidence="2 3">
    <name type="scientific">Chaetoceros tenuissimus</name>
    <dbReference type="NCBI Taxonomy" id="426638"/>
    <lineage>
        <taxon>Eukaryota</taxon>
        <taxon>Sar</taxon>
        <taxon>Stramenopiles</taxon>
        <taxon>Ochrophyta</taxon>
        <taxon>Bacillariophyta</taxon>
        <taxon>Coscinodiscophyceae</taxon>
        <taxon>Chaetocerotophycidae</taxon>
        <taxon>Chaetocerotales</taxon>
        <taxon>Chaetocerotaceae</taxon>
        <taxon>Chaetoceros</taxon>
    </lineage>
</organism>
<reference evidence="2 3" key="1">
    <citation type="journal article" date="2021" name="Sci. Rep.">
        <title>The genome of the diatom Chaetoceros tenuissimus carries an ancient integrated fragment of an extant virus.</title>
        <authorList>
            <person name="Hongo Y."/>
            <person name="Kimura K."/>
            <person name="Takaki Y."/>
            <person name="Yoshida Y."/>
            <person name="Baba S."/>
            <person name="Kobayashi G."/>
            <person name="Nagasaki K."/>
            <person name="Hano T."/>
            <person name="Tomaru Y."/>
        </authorList>
    </citation>
    <scope>NUCLEOTIDE SEQUENCE [LARGE SCALE GENOMIC DNA]</scope>
    <source>
        <strain evidence="2 3">NIES-3715</strain>
    </source>
</reference>
<dbReference type="Proteomes" id="UP001054902">
    <property type="component" value="Unassembled WGS sequence"/>
</dbReference>
<protein>
    <submittedName>
        <fullName evidence="2">Uncharacterized protein</fullName>
    </submittedName>
</protein>
<evidence type="ECO:0000256" key="1">
    <source>
        <dbReference type="SAM" id="MobiDB-lite"/>
    </source>
</evidence>
<accession>A0AAD3GYW1</accession>
<gene>
    <name evidence="2" type="ORF">CTEN210_00351</name>
</gene>
<name>A0AAD3GYW1_9STRA</name>
<comment type="caution">
    <text evidence="2">The sequence shown here is derived from an EMBL/GenBank/DDBJ whole genome shotgun (WGS) entry which is preliminary data.</text>
</comment>
<sequence>MAANYSSNSSVSSTESSSTEDISSIADRLPNKESYFYQQIGAPTFLYKHDNTTKHAAEYFPSIEDSYHSWKPWNVTLDDLGIVQIRDYANYITETLSQTNRARLIHNFPGSLGRAYDNLPYVQDSNYGKSNYSSCLYLEEDEEMITNQYIQQQAELEMKKRHNDVSFGNSFPLSRYCAPFTEPEVRSALGGGDKPLLCMSQKEQKQFKQIHGLERRNIQEQPQYYGNSLKLLPCNCQYCEGKNKKESHSCALLFSKGQSVSVNPIHLPQKDSSSDGHGLPRQVDVEATVMQIESCCDVRDISTLSNETLQIVRTSRDVSILLCEAVDDEDHAFCTRDYTLSFIASLDYHIDGRVPLTPIDIATRQYNSTFYGGTIPTFATVCKSSEDLVFGARGPNTIHYTTCGGKNYSQIQTKRYEIENLSSISQIEFSGVHPLVLWSAARSSTQQPLIKGPVHWKRPQLGYGHSLHSIDLRSNKANFVWSPSDDEFVPGGIHSVCSIVQESHENPYSLFVSTASAGSKLYHIDARMPSKTICSWSMGGMLDEDKIMNSSTGIYGAGSILTTPLIMTEGIEDSAIPIINGKKEPNAKGFSMHYRPKQAGLFHTKNLESVASTTKELDVLGTFSKTSFHPFPTTSSSKFTTGLASFYTDMSTILTNETMKSNEFDVESQKALCVITADSRGDILSNTFAVCGEGKELQMKGIRDAPLGSTSVSLKGNIESKKKSSPNALAWQLSKIYARTTNTKTIEEDLPPSQYAIVDVAKTSTRNVTQTKKCRQNFISYEQNDVVYGSLNFKISHHELPLVYHNPKDPCDDRPLRKRKYKIKEPSENIIDILAEVRKKRAPKLKRSINEHASISSKIFDKKNLFCKGSILNSDDAAIS</sequence>
<keyword evidence="3" id="KW-1185">Reference proteome</keyword>
<dbReference type="AlphaFoldDB" id="A0AAD3GYW1"/>
<evidence type="ECO:0000313" key="2">
    <source>
        <dbReference type="EMBL" id="GFH43878.1"/>
    </source>
</evidence>
<evidence type="ECO:0000313" key="3">
    <source>
        <dbReference type="Proteomes" id="UP001054902"/>
    </source>
</evidence>